<keyword evidence="3" id="KW-1185">Reference proteome</keyword>
<sequence>MTTPLLPYTLGKAQITFTADLGLMHHEQKWSETNVTGSGGGGYVSGNRDYVSGSIDAVKIQSDVSLKQELWVNLLDGRQQCYSLTNFHVQALPNHPVLILKATTLQSGGFFDLEVAVRNLVTGGFFTNPDVIAGIVHKFAYPKLVEPGLIGGGLLATALGFYGGAGILSLAFVAVGFLASKVIPKAMVKVQVERFAQHLVAVEEEAQAQSIALIRQLTAEAAGANT</sequence>
<accession>A0ABW5DQH3</accession>
<proteinExistence type="predicted"/>
<name>A0ABW5DQH3_9PROT</name>
<keyword evidence="1" id="KW-1133">Transmembrane helix</keyword>
<gene>
    <name evidence="2" type="ORF">ACFSM5_07875</name>
</gene>
<organism evidence="2 3">
    <name type="scientific">Lacibacterium aquatile</name>
    <dbReference type="NCBI Taxonomy" id="1168082"/>
    <lineage>
        <taxon>Bacteria</taxon>
        <taxon>Pseudomonadati</taxon>
        <taxon>Pseudomonadota</taxon>
        <taxon>Alphaproteobacteria</taxon>
        <taxon>Rhodospirillales</taxon>
        <taxon>Rhodospirillaceae</taxon>
    </lineage>
</organism>
<feature type="transmembrane region" description="Helical" evidence="1">
    <location>
        <begin position="159"/>
        <end position="179"/>
    </location>
</feature>
<evidence type="ECO:0000256" key="1">
    <source>
        <dbReference type="SAM" id="Phobius"/>
    </source>
</evidence>
<dbReference type="RefSeq" id="WP_379875770.1">
    <property type="nucleotide sequence ID" value="NZ_JBHUIP010000005.1"/>
</dbReference>
<dbReference type="EMBL" id="JBHUIP010000005">
    <property type="protein sequence ID" value="MFD2262803.1"/>
    <property type="molecule type" value="Genomic_DNA"/>
</dbReference>
<evidence type="ECO:0000313" key="2">
    <source>
        <dbReference type="EMBL" id="MFD2262803.1"/>
    </source>
</evidence>
<keyword evidence="1" id="KW-0812">Transmembrane</keyword>
<dbReference type="Proteomes" id="UP001597295">
    <property type="component" value="Unassembled WGS sequence"/>
</dbReference>
<keyword evidence="1" id="KW-0472">Membrane</keyword>
<protein>
    <submittedName>
        <fullName evidence="2">Uncharacterized protein</fullName>
    </submittedName>
</protein>
<evidence type="ECO:0000313" key="3">
    <source>
        <dbReference type="Proteomes" id="UP001597295"/>
    </source>
</evidence>
<comment type="caution">
    <text evidence="2">The sequence shown here is derived from an EMBL/GenBank/DDBJ whole genome shotgun (WGS) entry which is preliminary data.</text>
</comment>
<reference evidence="3" key="1">
    <citation type="journal article" date="2019" name="Int. J. Syst. Evol. Microbiol.">
        <title>The Global Catalogue of Microorganisms (GCM) 10K type strain sequencing project: providing services to taxonomists for standard genome sequencing and annotation.</title>
        <authorList>
            <consortium name="The Broad Institute Genomics Platform"/>
            <consortium name="The Broad Institute Genome Sequencing Center for Infectious Disease"/>
            <person name="Wu L."/>
            <person name="Ma J."/>
        </authorList>
    </citation>
    <scope>NUCLEOTIDE SEQUENCE [LARGE SCALE GENOMIC DNA]</scope>
    <source>
        <strain evidence="3">CGMCC 1.19062</strain>
    </source>
</reference>